<keyword evidence="3" id="KW-1185">Reference proteome</keyword>
<sequence length="106" mass="12302">MLRFLIHYGIHFGLPFAIGFLFFKEGRWRVIGILLAGILIDLDHLLASPIYDATRCSIGFHPLHTYWAMAFYMLLLLFRKSRLIGFALLLHLLADAFDCYLLDLGW</sequence>
<dbReference type="Proteomes" id="UP000475249">
    <property type="component" value="Unassembled WGS sequence"/>
</dbReference>
<gene>
    <name evidence="2" type="ORF">GTQ38_05260</name>
</gene>
<dbReference type="RefSeq" id="WP_161434430.1">
    <property type="nucleotide sequence ID" value="NZ_WXYO01000002.1"/>
</dbReference>
<evidence type="ECO:0000313" key="2">
    <source>
        <dbReference type="EMBL" id="NAS11398.1"/>
    </source>
</evidence>
<feature type="transmembrane region" description="Helical" evidence="1">
    <location>
        <begin position="57"/>
        <end position="78"/>
    </location>
</feature>
<dbReference type="InterPro" id="IPR046125">
    <property type="entry name" value="DUF6122"/>
</dbReference>
<protein>
    <recommendedName>
        <fullName evidence="4">LexA-binding, inner membrane-associated hydrolase</fullName>
    </recommendedName>
</protein>
<dbReference type="AlphaFoldDB" id="A0A6L9EA31"/>
<proteinExistence type="predicted"/>
<accession>A0A6L9EA31</accession>
<evidence type="ECO:0000256" key="1">
    <source>
        <dbReference type="SAM" id="Phobius"/>
    </source>
</evidence>
<keyword evidence="1" id="KW-0472">Membrane</keyword>
<dbReference type="Pfam" id="PF19617">
    <property type="entry name" value="DUF6122"/>
    <property type="match status" value="1"/>
</dbReference>
<comment type="caution">
    <text evidence="2">The sequence shown here is derived from an EMBL/GenBank/DDBJ whole genome shotgun (WGS) entry which is preliminary data.</text>
</comment>
<name>A0A6L9EA31_9FLAO</name>
<keyword evidence="1" id="KW-1133">Transmembrane helix</keyword>
<evidence type="ECO:0000313" key="3">
    <source>
        <dbReference type="Proteomes" id="UP000475249"/>
    </source>
</evidence>
<keyword evidence="1" id="KW-0812">Transmembrane</keyword>
<organism evidence="2 3">
    <name type="scientific">Poritiphilus flavus</name>
    <dbReference type="NCBI Taxonomy" id="2697053"/>
    <lineage>
        <taxon>Bacteria</taxon>
        <taxon>Pseudomonadati</taxon>
        <taxon>Bacteroidota</taxon>
        <taxon>Flavobacteriia</taxon>
        <taxon>Flavobacteriales</taxon>
        <taxon>Flavobacteriaceae</taxon>
        <taxon>Poritiphilus</taxon>
    </lineage>
</organism>
<feature type="transmembrane region" description="Helical" evidence="1">
    <location>
        <begin position="30"/>
        <end position="51"/>
    </location>
</feature>
<evidence type="ECO:0008006" key="4">
    <source>
        <dbReference type="Google" id="ProtNLM"/>
    </source>
</evidence>
<dbReference type="EMBL" id="WXYO01000002">
    <property type="protein sequence ID" value="NAS11398.1"/>
    <property type="molecule type" value="Genomic_DNA"/>
</dbReference>
<feature type="transmembrane region" description="Helical" evidence="1">
    <location>
        <begin position="6"/>
        <end position="23"/>
    </location>
</feature>
<reference evidence="2 3" key="1">
    <citation type="submission" date="2020-01" db="EMBL/GenBank/DDBJ databases">
        <title>Bacteria diversity of Porities sp.</title>
        <authorList>
            <person name="Wang G."/>
        </authorList>
    </citation>
    <scope>NUCLEOTIDE SEQUENCE [LARGE SCALE GENOMIC DNA]</scope>
    <source>
        <strain evidence="2 3">R33</strain>
    </source>
</reference>